<dbReference type="EMBL" id="MCFL01000008">
    <property type="protein sequence ID" value="ORZ38524.1"/>
    <property type="molecule type" value="Genomic_DNA"/>
</dbReference>
<sequence length="66" mass="7176">MSGRIATAKAIELGMYRVVTHLTRSARGPSLYSSTVAQMLAVSRMITMTIAMACDARINRSRTSGR</sequence>
<reference evidence="1 2" key="1">
    <citation type="submission" date="2016-07" db="EMBL/GenBank/DDBJ databases">
        <title>Pervasive Adenine N6-methylation of Active Genes in Fungi.</title>
        <authorList>
            <consortium name="DOE Joint Genome Institute"/>
            <person name="Mondo S.J."/>
            <person name="Dannebaum R.O."/>
            <person name="Kuo R.C."/>
            <person name="Labutti K."/>
            <person name="Haridas S."/>
            <person name="Kuo A."/>
            <person name="Salamov A."/>
            <person name="Ahrendt S.R."/>
            <person name="Lipzen A."/>
            <person name="Sullivan W."/>
            <person name="Andreopoulos W.B."/>
            <person name="Clum A."/>
            <person name="Lindquist E."/>
            <person name="Daum C."/>
            <person name="Ramamoorthy G.K."/>
            <person name="Gryganskyi A."/>
            <person name="Culley D."/>
            <person name="Magnuson J.K."/>
            <person name="James T.Y."/>
            <person name="O'Malley M.A."/>
            <person name="Stajich J.E."/>
            <person name="Spatafora J.W."/>
            <person name="Visel A."/>
            <person name="Grigoriev I.V."/>
        </authorList>
    </citation>
    <scope>NUCLEOTIDE SEQUENCE [LARGE SCALE GENOMIC DNA]</scope>
    <source>
        <strain evidence="1 2">PL171</strain>
    </source>
</reference>
<evidence type="ECO:0000313" key="2">
    <source>
        <dbReference type="Proteomes" id="UP000193411"/>
    </source>
</evidence>
<evidence type="ECO:0000313" key="1">
    <source>
        <dbReference type="EMBL" id="ORZ38524.1"/>
    </source>
</evidence>
<organism evidence="1 2">
    <name type="scientific">Catenaria anguillulae PL171</name>
    <dbReference type="NCBI Taxonomy" id="765915"/>
    <lineage>
        <taxon>Eukaryota</taxon>
        <taxon>Fungi</taxon>
        <taxon>Fungi incertae sedis</taxon>
        <taxon>Blastocladiomycota</taxon>
        <taxon>Blastocladiomycetes</taxon>
        <taxon>Blastocladiales</taxon>
        <taxon>Catenariaceae</taxon>
        <taxon>Catenaria</taxon>
    </lineage>
</organism>
<name>A0A1Y2HX41_9FUNG</name>
<comment type="caution">
    <text evidence="1">The sequence shown here is derived from an EMBL/GenBank/DDBJ whole genome shotgun (WGS) entry which is preliminary data.</text>
</comment>
<keyword evidence="2" id="KW-1185">Reference proteome</keyword>
<dbReference type="Proteomes" id="UP000193411">
    <property type="component" value="Unassembled WGS sequence"/>
</dbReference>
<protein>
    <submittedName>
        <fullName evidence="1">Uncharacterized protein</fullName>
    </submittedName>
</protein>
<accession>A0A1Y2HX41</accession>
<proteinExistence type="predicted"/>
<gene>
    <name evidence="1" type="ORF">BCR44DRAFT_1428438</name>
</gene>
<dbReference type="AlphaFoldDB" id="A0A1Y2HX41"/>